<protein>
    <submittedName>
        <fullName evidence="1">Uncharacterized protein</fullName>
    </submittedName>
</protein>
<dbReference type="EMBL" id="JXTB01000091">
    <property type="protein sequence ID" value="PON65043.1"/>
    <property type="molecule type" value="Genomic_DNA"/>
</dbReference>
<keyword evidence="2" id="KW-1185">Reference proteome</keyword>
<organism evidence="1 2">
    <name type="scientific">Parasponia andersonii</name>
    <name type="common">Sponia andersonii</name>
    <dbReference type="NCBI Taxonomy" id="3476"/>
    <lineage>
        <taxon>Eukaryota</taxon>
        <taxon>Viridiplantae</taxon>
        <taxon>Streptophyta</taxon>
        <taxon>Embryophyta</taxon>
        <taxon>Tracheophyta</taxon>
        <taxon>Spermatophyta</taxon>
        <taxon>Magnoliopsida</taxon>
        <taxon>eudicotyledons</taxon>
        <taxon>Gunneridae</taxon>
        <taxon>Pentapetalae</taxon>
        <taxon>rosids</taxon>
        <taxon>fabids</taxon>
        <taxon>Rosales</taxon>
        <taxon>Cannabaceae</taxon>
        <taxon>Parasponia</taxon>
    </lineage>
</organism>
<accession>A0A2P5CVF1</accession>
<name>A0A2P5CVF1_PARAD</name>
<gene>
    <name evidence="1" type="ORF">PanWU01x14_119600</name>
</gene>
<comment type="caution">
    <text evidence="1">The sequence shown here is derived from an EMBL/GenBank/DDBJ whole genome shotgun (WGS) entry which is preliminary data.</text>
</comment>
<evidence type="ECO:0000313" key="2">
    <source>
        <dbReference type="Proteomes" id="UP000237105"/>
    </source>
</evidence>
<dbReference type="Proteomes" id="UP000237105">
    <property type="component" value="Unassembled WGS sequence"/>
</dbReference>
<dbReference type="AlphaFoldDB" id="A0A2P5CVF1"/>
<proteinExistence type="predicted"/>
<evidence type="ECO:0000313" key="1">
    <source>
        <dbReference type="EMBL" id="PON65043.1"/>
    </source>
</evidence>
<sequence>MEKIPQSPRLRGFPSDLTARPWALELPLGSYGATLCYKTSFESCGMALGYEASFRALQRTLESRTRTLSLPTLALPTPSLKPRHSALKLLKKPIIRVAETATIAPQASRTIATNSINDFPGMKEASTLSFKEPASGGSIWTFLVEEDGTFTIR</sequence>
<reference evidence="2" key="1">
    <citation type="submission" date="2016-06" db="EMBL/GenBank/DDBJ databases">
        <title>Parallel loss of symbiosis genes in relatives of nitrogen-fixing non-legume Parasponia.</title>
        <authorList>
            <person name="Van Velzen R."/>
            <person name="Holmer R."/>
            <person name="Bu F."/>
            <person name="Rutten L."/>
            <person name="Van Zeijl A."/>
            <person name="Liu W."/>
            <person name="Santuari L."/>
            <person name="Cao Q."/>
            <person name="Sharma T."/>
            <person name="Shen D."/>
            <person name="Roswanjaya Y."/>
            <person name="Wardhani T."/>
            <person name="Kalhor M.S."/>
            <person name="Jansen J."/>
            <person name="Van den Hoogen J."/>
            <person name="Gungor B."/>
            <person name="Hartog M."/>
            <person name="Hontelez J."/>
            <person name="Verver J."/>
            <person name="Yang W.-C."/>
            <person name="Schijlen E."/>
            <person name="Repin R."/>
            <person name="Schilthuizen M."/>
            <person name="Schranz E."/>
            <person name="Heidstra R."/>
            <person name="Miyata K."/>
            <person name="Fedorova E."/>
            <person name="Kohlen W."/>
            <person name="Bisseling T."/>
            <person name="Smit S."/>
            <person name="Geurts R."/>
        </authorList>
    </citation>
    <scope>NUCLEOTIDE SEQUENCE [LARGE SCALE GENOMIC DNA]</scope>
    <source>
        <strain evidence="2">cv. WU1-14</strain>
    </source>
</reference>